<dbReference type="RefSeq" id="WP_015416285.1">
    <property type="nucleotide sequence ID" value="NC_020409.1"/>
</dbReference>
<keyword evidence="2" id="KW-1185">Reference proteome</keyword>
<gene>
    <name evidence="1" type="ordered locus">BN4_20181</name>
</gene>
<evidence type="ECO:0000313" key="1">
    <source>
        <dbReference type="EMBL" id="CCH50243.1"/>
    </source>
</evidence>
<accession>M1WYA8</accession>
<reference evidence="2" key="2">
    <citation type="journal article" date="2013" name="Stand. Genomic Sci.">
        <title>Complete genome sequence of Desulfocapsa sulfexigens, a marine deltaproteobacterium specialized in disproportionating inorganic sulfur compounds.</title>
        <authorList>
            <person name="Finster K.W."/>
            <person name="Kjeldsen K.U."/>
            <person name="Kube M."/>
            <person name="Reinhardt R."/>
            <person name="Mussmann M."/>
            <person name="Amann R."/>
            <person name="Schreiber L."/>
        </authorList>
    </citation>
    <scope>NUCLEOTIDE SEQUENCE [LARGE SCALE GENOMIC DNA]</scope>
    <source>
        <strain evidence="2">DSM 10523 / SB164P1</strain>
    </source>
</reference>
<protein>
    <submittedName>
        <fullName evidence="1">Uncharacterized protein</fullName>
    </submittedName>
</protein>
<dbReference type="Proteomes" id="UP000011724">
    <property type="component" value="Chromosome"/>
</dbReference>
<reference evidence="1 2" key="1">
    <citation type="journal article" date="2013" name="PLoS ONE">
        <title>The first genomic and proteomic characterization of a deep-sea sulfate reducer: insights into the piezophilic lifestyle of Desulfovibrio piezophilus.</title>
        <authorList>
            <person name="Pradel N."/>
            <person name="Ji B."/>
            <person name="Gimenez G."/>
            <person name="Talla E."/>
            <person name="Lenoble P."/>
            <person name="Garel M."/>
            <person name="Tamburini C."/>
            <person name="Fourquet P."/>
            <person name="Lebrun R."/>
            <person name="Bertin P."/>
            <person name="Denis Y."/>
            <person name="Pophillat M."/>
            <person name="Barbe V."/>
            <person name="Ollivier B."/>
            <person name="Dolla A."/>
        </authorList>
    </citation>
    <scope>NUCLEOTIDE SEQUENCE [LARGE SCALE GENOMIC DNA]</scope>
    <source>
        <strain evidence="2">DSM 10523 / SB164P1</strain>
    </source>
</reference>
<dbReference type="KEGG" id="dpi:BN4_20181"/>
<dbReference type="BioCyc" id="DPIE1322246:BN4_RS15135-MONOMER"/>
<organism evidence="1 2">
    <name type="scientific">Pseudodesulfovibrio piezophilus (strain DSM 21447 / JCM 15486 / C1TLV30)</name>
    <name type="common">Desulfovibrio piezophilus</name>
    <dbReference type="NCBI Taxonomy" id="1322246"/>
    <lineage>
        <taxon>Bacteria</taxon>
        <taxon>Pseudomonadati</taxon>
        <taxon>Thermodesulfobacteriota</taxon>
        <taxon>Desulfovibrionia</taxon>
        <taxon>Desulfovibrionales</taxon>
        <taxon>Desulfovibrionaceae</taxon>
    </lineage>
</organism>
<name>M1WYA8_PSEP2</name>
<dbReference type="HOGENOM" id="CLU_2878551_0_0_7"/>
<sequence>MTIIKFAKEDTLKEVKKIIFPDIGNSIDKKCKKESKTLPNNLFPELATVRRTHVLALSFMLPL</sequence>
<dbReference type="AlphaFoldDB" id="M1WYA8"/>
<dbReference type="PATRIC" id="fig|879567.3.peg.3248"/>
<dbReference type="STRING" id="1322246.BN4_20181"/>
<proteinExistence type="predicted"/>
<evidence type="ECO:0000313" key="2">
    <source>
        <dbReference type="Proteomes" id="UP000011724"/>
    </source>
</evidence>
<dbReference type="EMBL" id="FO203427">
    <property type="protein sequence ID" value="CCH50243.1"/>
    <property type="molecule type" value="Genomic_DNA"/>
</dbReference>